<dbReference type="PANTHER" id="PTHR14493">
    <property type="entry name" value="UNKEMPT FAMILY MEMBER"/>
    <property type="match status" value="1"/>
</dbReference>
<dbReference type="InterPro" id="IPR036770">
    <property type="entry name" value="Ankyrin_rpt-contain_sf"/>
</dbReference>
<dbReference type="InterPro" id="IPR002110">
    <property type="entry name" value="Ankyrin_rpt"/>
</dbReference>
<keyword evidence="6" id="KW-1185">Reference proteome</keyword>
<dbReference type="Proteomes" id="UP000245207">
    <property type="component" value="Unassembled WGS sequence"/>
</dbReference>
<dbReference type="SUPFAM" id="SSF48403">
    <property type="entry name" value="Ankyrin repeat"/>
    <property type="match status" value="1"/>
</dbReference>
<comment type="caution">
    <text evidence="5">The sequence shown here is derived from an EMBL/GenBank/DDBJ whole genome shotgun (WGS) entry which is preliminary data.</text>
</comment>
<dbReference type="GO" id="GO:0008270">
    <property type="term" value="F:zinc ion binding"/>
    <property type="evidence" value="ECO:0007669"/>
    <property type="project" value="UniProtKB-KW"/>
</dbReference>
<dbReference type="OrthoDB" id="410307at2759"/>
<evidence type="ECO:0000256" key="2">
    <source>
        <dbReference type="ARBA" id="ARBA00022771"/>
    </source>
</evidence>
<dbReference type="PROSITE" id="PS50088">
    <property type="entry name" value="ANK_REPEAT"/>
    <property type="match status" value="1"/>
</dbReference>
<keyword evidence="2" id="KW-0863">Zinc-finger</keyword>
<keyword evidence="4" id="KW-0040">ANK repeat</keyword>
<organism evidence="5 6">
    <name type="scientific">Artemisia annua</name>
    <name type="common">Sweet wormwood</name>
    <dbReference type="NCBI Taxonomy" id="35608"/>
    <lineage>
        <taxon>Eukaryota</taxon>
        <taxon>Viridiplantae</taxon>
        <taxon>Streptophyta</taxon>
        <taxon>Embryophyta</taxon>
        <taxon>Tracheophyta</taxon>
        <taxon>Spermatophyta</taxon>
        <taxon>Magnoliopsida</taxon>
        <taxon>eudicotyledons</taxon>
        <taxon>Gunneridae</taxon>
        <taxon>Pentapetalae</taxon>
        <taxon>asterids</taxon>
        <taxon>campanulids</taxon>
        <taxon>Asterales</taxon>
        <taxon>Asteraceae</taxon>
        <taxon>Asteroideae</taxon>
        <taxon>Anthemideae</taxon>
        <taxon>Artemisiinae</taxon>
        <taxon>Artemisia</taxon>
    </lineage>
</organism>
<sequence>MNRLSVETCKTSNTLLQLAAKNDIDGFSKLLNRASISVDQVVLWYVCQKGSKQVVRVKRTPLMVASMYASLYVLRKILSLSRCDVNRSTGDDQTTALHCAASSGSLNVVVAVKLLLAKGADPNLMVANCLRPVDMIVDSPEYPALKHALQEILGLKDGVLPMKLNFESKREKGTCRSGDLCKYAHGIFECWMHPDKYRTRFCDHGTGCKRYACFFAHNEEELRHVKSPSPSGIGMLNWQVSPGSNLHARLFPDQSMFSPKNNLSVFNQFQSMSPQSVEAISPMRARGLNLAPDYQHVQPQVRSLSIQELGSTSVDPSRWGSSSREPDLVVNKKELDLSWIQSSSLSDQSSSRNNWSVLNQLQQQQKMLSPFNVNFSPKNTPFGIQSTSSRSVEAISAMSGTRFLKKDHENQHPQELRSLSSNPNFPWVAPVVNKTPHEVKKGAVYDGDGPNLKNELEQLDEAAFVDKYLSRLGHAEIANHLQPGHHYQCEPEFSSSLQPLLLGDFGSTLPLGHIRVGYYK</sequence>
<dbReference type="PRINTS" id="PR01415">
    <property type="entry name" value="ANKYRIN"/>
</dbReference>
<dbReference type="PANTHER" id="PTHR14493:SF50">
    <property type="entry name" value="RING FINGER PROTEIN UNKEMPT"/>
    <property type="match status" value="1"/>
</dbReference>
<dbReference type="AlphaFoldDB" id="A0A2U1NPY2"/>
<evidence type="ECO:0000313" key="5">
    <source>
        <dbReference type="EMBL" id="PWA75556.1"/>
    </source>
</evidence>
<dbReference type="Gene3D" id="1.25.40.20">
    <property type="entry name" value="Ankyrin repeat-containing domain"/>
    <property type="match status" value="1"/>
</dbReference>
<proteinExistence type="predicted"/>
<dbReference type="PROSITE" id="PS50297">
    <property type="entry name" value="ANK_REP_REGION"/>
    <property type="match status" value="1"/>
</dbReference>
<protein>
    <submittedName>
        <fullName evidence="5">Zinc finger, CCCH-type, Ankyrin repeat-containing domain protein</fullName>
    </submittedName>
</protein>
<gene>
    <name evidence="5" type="ORF">CTI12_AA243080</name>
</gene>
<dbReference type="Pfam" id="PF12796">
    <property type="entry name" value="Ank_2"/>
    <property type="match status" value="1"/>
</dbReference>
<evidence type="ECO:0000256" key="3">
    <source>
        <dbReference type="ARBA" id="ARBA00022833"/>
    </source>
</evidence>
<dbReference type="InterPro" id="IPR045234">
    <property type="entry name" value="Unkempt-like"/>
</dbReference>
<reference evidence="5 6" key="1">
    <citation type="journal article" date="2018" name="Mol. Plant">
        <title>The genome of Artemisia annua provides insight into the evolution of Asteraceae family and artemisinin biosynthesis.</title>
        <authorList>
            <person name="Shen Q."/>
            <person name="Zhang L."/>
            <person name="Liao Z."/>
            <person name="Wang S."/>
            <person name="Yan T."/>
            <person name="Shi P."/>
            <person name="Liu M."/>
            <person name="Fu X."/>
            <person name="Pan Q."/>
            <person name="Wang Y."/>
            <person name="Lv Z."/>
            <person name="Lu X."/>
            <person name="Zhang F."/>
            <person name="Jiang W."/>
            <person name="Ma Y."/>
            <person name="Chen M."/>
            <person name="Hao X."/>
            <person name="Li L."/>
            <person name="Tang Y."/>
            <person name="Lv G."/>
            <person name="Zhou Y."/>
            <person name="Sun X."/>
            <person name="Brodelius P.E."/>
            <person name="Rose J.K.C."/>
            <person name="Tang K."/>
        </authorList>
    </citation>
    <scope>NUCLEOTIDE SEQUENCE [LARGE SCALE GENOMIC DNA]</scope>
    <source>
        <strain evidence="6">cv. Huhao1</strain>
        <tissue evidence="5">Leaf</tissue>
    </source>
</reference>
<evidence type="ECO:0000256" key="4">
    <source>
        <dbReference type="PROSITE-ProRule" id="PRU00023"/>
    </source>
</evidence>
<feature type="repeat" description="ANK" evidence="4">
    <location>
        <begin position="92"/>
        <end position="127"/>
    </location>
</feature>
<dbReference type="SMART" id="SM00248">
    <property type="entry name" value="ANK"/>
    <property type="match status" value="3"/>
</dbReference>
<keyword evidence="1" id="KW-0479">Metal-binding</keyword>
<evidence type="ECO:0000313" key="6">
    <source>
        <dbReference type="Proteomes" id="UP000245207"/>
    </source>
</evidence>
<evidence type="ECO:0000256" key="1">
    <source>
        <dbReference type="ARBA" id="ARBA00022723"/>
    </source>
</evidence>
<keyword evidence="3" id="KW-0862">Zinc</keyword>
<name>A0A2U1NPY2_ARTAN</name>
<accession>A0A2U1NPY2</accession>
<dbReference type="EMBL" id="PKPP01002393">
    <property type="protein sequence ID" value="PWA75556.1"/>
    <property type="molecule type" value="Genomic_DNA"/>
</dbReference>